<evidence type="ECO:0008006" key="11">
    <source>
        <dbReference type="Google" id="ProtNLM"/>
    </source>
</evidence>
<evidence type="ECO:0000256" key="6">
    <source>
        <dbReference type="SAM" id="Phobius"/>
    </source>
</evidence>
<sequence>MFSNGLRRGPSSNGVRDLQNGVYTTMRKAILDRGRSASEALYLSLAAVYGLIVKCLLLLVCTAETLGEFLARRWEDLHGSIQRVTSDLTELCRSWWEDTVAYIKLLVAATVVLVKNFTSLLADATNSTAAHTVPLLVEFRGHLDQRLGGRYQNIISNSIGPPVQLCRDGINKIVSDSQLLAGKLSKLNTSVLLSAYLAFVSIVWFILLLSENESIISGFSFGLLNGFGLMRFWAWMMTRRIQQRAETAASFASLLDETILRGQIKTEAEVESNLPPPSPISGGFEKVEWLNKMIMKVWPFLATVIEDHRPEIRDSVEAFMEEYRLRMFQVISEDEIEQKVQRYIPANETLTGFYFNDLSLGSTPPRIRGVKLRDMKDNKIVVDVRLEWDSNALDVTLAVGTSDGNLKVLLQDLQIKATLRIQIYFAEEPPFVSVLVLLTPAKPQPIIHYRLTPDQDALEHLHPVVMPQLEELIHMSVHDSLRWPSRVVITPTWAAKSVLNVDDLRLKPHGQLHVTILKGENLVNLYAYILLYIRVKFKVRTKSVENTPNPFWLEEFYLDAVDQESQILTMQLMNESKGKDELVGVVTYPLAKLDPDKDFELELPVQIPDGNSGKRDVGILMVILRYHVYTKEEQKAAMVAERKLEEALDAPEAPGSYATAVELLHG</sequence>
<dbReference type="AlphaFoldDB" id="A0ABD3HXX1"/>
<evidence type="ECO:0000256" key="3">
    <source>
        <dbReference type="ARBA" id="ARBA00023055"/>
    </source>
</evidence>
<accession>A0ABD3HXX1</accession>
<dbReference type="GO" id="GO:0006869">
    <property type="term" value="P:lipid transport"/>
    <property type="evidence" value="ECO:0007669"/>
    <property type="project" value="UniProtKB-KW"/>
</dbReference>
<dbReference type="PROSITE" id="PS50004">
    <property type="entry name" value="C2"/>
    <property type="match status" value="1"/>
</dbReference>
<protein>
    <recommendedName>
        <fullName evidence="11">C2 domain-containing protein</fullName>
    </recommendedName>
</protein>
<organism evidence="9 10">
    <name type="scientific">Riccia sorocarpa</name>
    <dbReference type="NCBI Taxonomy" id="122646"/>
    <lineage>
        <taxon>Eukaryota</taxon>
        <taxon>Viridiplantae</taxon>
        <taxon>Streptophyta</taxon>
        <taxon>Embryophyta</taxon>
        <taxon>Marchantiophyta</taxon>
        <taxon>Marchantiopsida</taxon>
        <taxon>Marchantiidae</taxon>
        <taxon>Marchantiales</taxon>
        <taxon>Ricciaceae</taxon>
        <taxon>Riccia</taxon>
    </lineage>
</organism>
<feature type="transmembrane region" description="Helical" evidence="6">
    <location>
        <begin position="41"/>
        <end position="63"/>
    </location>
</feature>
<evidence type="ECO:0000313" key="9">
    <source>
        <dbReference type="EMBL" id="KAL3695836.1"/>
    </source>
</evidence>
<keyword evidence="6" id="KW-0812">Transmembrane</keyword>
<dbReference type="PANTHER" id="PTHR10774">
    <property type="entry name" value="EXTENDED SYNAPTOTAGMIN-RELATED"/>
    <property type="match status" value="1"/>
</dbReference>
<dbReference type="GO" id="GO:0008289">
    <property type="term" value="F:lipid binding"/>
    <property type="evidence" value="ECO:0007669"/>
    <property type="project" value="UniProtKB-KW"/>
</dbReference>
<dbReference type="Pfam" id="PF00168">
    <property type="entry name" value="C2"/>
    <property type="match status" value="1"/>
</dbReference>
<name>A0ABD3HXX1_9MARC</name>
<dbReference type="InterPro" id="IPR000008">
    <property type="entry name" value="C2_dom"/>
</dbReference>
<feature type="domain" description="C2" evidence="7">
    <location>
        <begin position="493"/>
        <end position="603"/>
    </location>
</feature>
<feature type="transmembrane region" description="Helical" evidence="6">
    <location>
        <begin position="215"/>
        <end position="234"/>
    </location>
</feature>
<gene>
    <name evidence="9" type="ORF">R1sor_009912</name>
</gene>
<keyword evidence="2" id="KW-0813">Transport</keyword>
<reference evidence="9 10" key="1">
    <citation type="submission" date="2024-09" db="EMBL/GenBank/DDBJ databases">
        <title>Chromosome-scale assembly of Riccia sorocarpa.</title>
        <authorList>
            <person name="Paukszto L."/>
        </authorList>
    </citation>
    <scope>NUCLEOTIDE SEQUENCE [LARGE SCALE GENOMIC DNA]</scope>
    <source>
        <strain evidence="9">LP-2024</strain>
        <tissue evidence="9">Aerial parts of the thallus</tissue>
    </source>
</reference>
<feature type="transmembrane region" description="Helical" evidence="6">
    <location>
        <begin position="191"/>
        <end position="209"/>
    </location>
</feature>
<dbReference type="PANTHER" id="PTHR10774:SF190">
    <property type="entry name" value="C2 CALCIUM_LIPID-BINDING ENDONUCLEASE_EXONUCLEASE_PHOSPHATASE-RELATED"/>
    <property type="match status" value="1"/>
</dbReference>
<dbReference type="SUPFAM" id="SSF49562">
    <property type="entry name" value="C2 domain (Calcium/lipid-binding domain, CaLB)"/>
    <property type="match status" value="1"/>
</dbReference>
<evidence type="ECO:0000256" key="5">
    <source>
        <dbReference type="ARBA" id="ARBA00023136"/>
    </source>
</evidence>
<evidence type="ECO:0000259" key="8">
    <source>
        <dbReference type="PROSITE" id="PS51847"/>
    </source>
</evidence>
<dbReference type="Proteomes" id="UP001633002">
    <property type="component" value="Unassembled WGS sequence"/>
</dbReference>
<dbReference type="InterPro" id="IPR031468">
    <property type="entry name" value="SMP_LBD"/>
</dbReference>
<proteinExistence type="predicted"/>
<evidence type="ECO:0000256" key="1">
    <source>
        <dbReference type="ARBA" id="ARBA00004370"/>
    </source>
</evidence>
<dbReference type="PROSITE" id="PS51847">
    <property type="entry name" value="SMP"/>
    <property type="match status" value="1"/>
</dbReference>
<dbReference type="EMBL" id="JBJQOH010000002">
    <property type="protein sequence ID" value="KAL3695836.1"/>
    <property type="molecule type" value="Genomic_DNA"/>
</dbReference>
<evidence type="ECO:0000256" key="2">
    <source>
        <dbReference type="ARBA" id="ARBA00022448"/>
    </source>
</evidence>
<dbReference type="Gene3D" id="2.60.40.150">
    <property type="entry name" value="C2 domain"/>
    <property type="match status" value="1"/>
</dbReference>
<evidence type="ECO:0000256" key="4">
    <source>
        <dbReference type="ARBA" id="ARBA00023121"/>
    </source>
</evidence>
<keyword evidence="3" id="KW-0445">Lipid transport</keyword>
<keyword evidence="5 6" id="KW-0472">Membrane</keyword>
<dbReference type="InterPro" id="IPR035892">
    <property type="entry name" value="C2_domain_sf"/>
</dbReference>
<comment type="subcellular location">
    <subcellularLocation>
        <location evidence="1">Membrane</location>
    </subcellularLocation>
</comment>
<keyword evidence="10" id="KW-1185">Reference proteome</keyword>
<keyword evidence="6" id="KW-1133">Transmembrane helix</keyword>
<dbReference type="GO" id="GO:0016020">
    <property type="term" value="C:membrane"/>
    <property type="evidence" value="ECO:0007669"/>
    <property type="project" value="UniProtKB-SubCell"/>
</dbReference>
<evidence type="ECO:0000259" key="7">
    <source>
        <dbReference type="PROSITE" id="PS50004"/>
    </source>
</evidence>
<feature type="domain" description="SMP-LTD" evidence="8">
    <location>
        <begin position="283"/>
        <end position="492"/>
    </location>
</feature>
<keyword evidence="4" id="KW-0446">Lipid-binding</keyword>
<dbReference type="InterPro" id="IPR045050">
    <property type="entry name" value="Synaptotagmin_plant"/>
</dbReference>
<evidence type="ECO:0000313" key="10">
    <source>
        <dbReference type="Proteomes" id="UP001633002"/>
    </source>
</evidence>
<dbReference type="SMART" id="SM00239">
    <property type="entry name" value="C2"/>
    <property type="match status" value="1"/>
</dbReference>
<comment type="caution">
    <text evidence="9">The sequence shown here is derived from an EMBL/GenBank/DDBJ whole genome shotgun (WGS) entry which is preliminary data.</text>
</comment>
<dbReference type="CDD" id="cd00030">
    <property type="entry name" value="C2"/>
    <property type="match status" value="1"/>
</dbReference>